<dbReference type="CDD" id="cd02966">
    <property type="entry name" value="TlpA_like_family"/>
    <property type="match status" value="1"/>
</dbReference>
<feature type="domain" description="Thioredoxin" evidence="1">
    <location>
        <begin position="1"/>
        <end position="134"/>
    </location>
</feature>
<dbReference type="AlphaFoldDB" id="A0A9D7SSK1"/>
<dbReference type="InterPro" id="IPR050553">
    <property type="entry name" value="Thioredoxin_ResA/DsbE_sf"/>
</dbReference>
<protein>
    <submittedName>
        <fullName evidence="2">TlpA family protein disulfide reductase</fullName>
    </submittedName>
</protein>
<dbReference type="PROSITE" id="PS51352">
    <property type="entry name" value="THIOREDOXIN_2"/>
    <property type="match status" value="1"/>
</dbReference>
<dbReference type="Proteomes" id="UP000808337">
    <property type="component" value="Unassembled WGS sequence"/>
</dbReference>
<dbReference type="Gene3D" id="3.40.30.10">
    <property type="entry name" value="Glutaredoxin"/>
    <property type="match status" value="1"/>
</dbReference>
<reference evidence="2 3" key="1">
    <citation type="submission" date="2020-10" db="EMBL/GenBank/DDBJ databases">
        <title>Connecting structure to function with the recovery of over 1000 high-quality activated sludge metagenome-assembled genomes encoding full-length rRNA genes using long-read sequencing.</title>
        <authorList>
            <person name="Singleton C.M."/>
            <person name="Petriglieri F."/>
            <person name="Kristensen J.M."/>
            <person name="Kirkegaard R.H."/>
            <person name="Michaelsen T.Y."/>
            <person name="Andersen M.H."/>
            <person name="Karst S.M."/>
            <person name="Dueholm M.S."/>
            <person name="Nielsen P.H."/>
            <person name="Albertsen M."/>
        </authorList>
    </citation>
    <scope>NUCLEOTIDE SEQUENCE [LARGE SCALE GENOMIC DNA]</scope>
    <source>
        <strain evidence="2">Ribe_18-Q3-R11-54_MAXAC.273</strain>
    </source>
</reference>
<comment type="caution">
    <text evidence="2">The sequence shown here is derived from an EMBL/GenBank/DDBJ whole genome shotgun (WGS) entry which is preliminary data.</text>
</comment>
<dbReference type="InterPro" id="IPR036249">
    <property type="entry name" value="Thioredoxin-like_sf"/>
</dbReference>
<dbReference type="GO" id="GO:0016209">
    <property type="term" value="F:antioxidant activity"/>
    <property type="evidence" value="ECO:0007669"/>
    <property type="project" value="InterPro"/>
</dbReference>
<dbReference type="PANTHER" id="PTHR42852:SF13">
    <property type="entry name" value="PROTEIN DIPZ"/>
    <property type="match status" value="1"/>
</dbReference>
<dbReference type="SUPFAM" id="SSF52833">
    <property type="entry name" value="Thioredoxin-like"/>
    <property type="match status" value="1"/>
</dbReference>
<gene>
    <name evidence="2" type="ORF">IPP15_00965</name>
</gene>
<name>A0A9D7SSK1_9BACT</name>
<dbReference type="GO" id="GO:0016491">
    <property type="term" value="F:oxidoreductase activity"/>
    <property type="evidence" value="ECO:0007669"/>
    <property type="project" value="InterPro"/>
</dbReference>
<evidence type="ECO:0000313" key="3">
    <source>
        <dbReference type="Proteomes" id="UP000808337"/>
    </source>
</evidence>
<dbReference type="PANTHER" id="PTHR42852">
    <property type="entry name" value="THIOL:DISULFIDE INTERCHANGE PROTEIN DSBE"/>
    <property type="match status" value="1"/>
</dbReference>
<evidence type="ECO:0000259" key="1">
    <source>
        <dbReference type="PROSITE" id="PS51352"/>
    </source>
</evidence>
<sequence length="135" mass="15300">MTLLLHYPFVTATGDTMSIASLKNGYLVLDFWYASCEPCLRALPVANQLAEDYADKELQLIGINCFNKDIRENVVKRLLDKNITIPLFFGSKDLTDALHINGSPSYILITPNRHINFIEGGIDEVKKVIEEIYHK</sequence>
<organism evidence="2 3">
    <name type="scientific">Candidatus Opimibacter skivensis</name>
    <dbReference type="NCBI Taxonomy" id="2982028"/>
    <lineage>
        <taxon>Bacteria</taxon>
        <taxon>Pseudomonadati</taxon>
        <taxon>Bacteroidota</taxon>
        <taxon>Saprospiria</taxon>
        <taxon>Saprospirales</taxon>
        <taxon>Saprospiraceae</taxon>
        <taxon>Candidatus Opimibacter</taxon>
    </lineage>
</organism>
<evidence type="ECO:0000313" key="2">
    <source>
        <dbReference type="EMBL" id="MBK9980990.1"/>
    </source>
</evidence>
<dbReference type="InterPro" id="IPR013766">
    <property type="entry name" value="Thioredoxin_domain"/>
</dbReference>
<accession>A0A9D7SSK1</accession>
<dbReference type="InterPro" id="IPR000866">
    <property type="entry name" value="AhpC/TSA"/>
</dbReference>
<dbReference type="Pfam" id="PF00578">
    <property type="entry name" value="AhpC-TSA"/>
    <property type="match status" value="1"/>
</dbReference>
<dbReference type="EMBL" id="JADKGY010000001">
    <property type="protein sequence ID" value="MBK9980990.1"/>
    <property type="molecule type" value="Genomic_DNA"/>
</dbReference>
<proteinExistence type="predicted"/>